<dbReference type="InterPro" id="IPR029044">
    <property type="entry name" value="Nucleotide-diphossugar_trans"/>
</dbReference>
<name>A0A1U7CQ50_9BACT</name>
<organism evidence="2 3">
    <name type="scientific">Paludisphaera borealis</name>
    <dbReference type="NCBI Taxonomy" id="1387353"/>
    <lineage>
        <taxon>Bacteria</taxon>
        <taxon>Pseudomonadati</taxon>
        <taxon>Planctomycetota</taxon>
        <taxon>Planctomycetia</taxon>
        <taxon>Isosphaerales</taxon>
        <taxon>Isosphaeraceae</taxon>
        <taxon>Paludisphaera</taxon>
    </lineage>
</organism>
<dbReference type="Gene3D" id="3.90.550.10">
    <property type="entry name" value="Spore Coat Polysaccharide Biosynthesis Protein SpsA, Chain A"/>
    <property type="match status" value="1"/>
</dbReference>
<dbReference type="EMBL" id="CP019082">
    <property type="protein sequence ID" value="APW61057.1"/>
    <property type="molecule type" value="Genomic_DNA"/>
</dbReference>
<evidence type="ECO:0000313" key="2">
    <source>
        <dbReference type="EMBL" id="APW61057.1"/>
    </source>
</evidence>
<dbReference type="RefSeq" id="WP_076346126.1">
    <property type="nucleotide sequence ID" value="NZ_CP019082.1"/>
</dbReference>
<dbReference type="SUPFAM" id="SSF53448">
    <property type="entry name" value="Nucleotide-diphospho-sugar transferases"/>
    <property type="match status" value="1"/>
</dbReference>
<dbReference type="PANTHER" id="PTHR48090">
    <property type="entry name" value="UNDECAPRENYL-PHOSPHATE 4-DEOXY-4-FORMAMIDO-L-ARABINOSE TRANSFERASE-RELATED"/>
    <property type="match status" value="1"/>
</dbReference>
<dbReference type="InterPro" id="IPR050256">
    <property type="entry name" value="Glycosyltransferase_2"/>
</dbReference>
<keyword evidence="2" id="KW-0808">Transferase</keyword>
<accession>A0A1U7CQ50</accession>
<evidence type="ECO:0000259" key="1">
    <source>
        <dbReference type="Pfam" id="PF00535"/>
    </source>
</evidence>
<dbReference type="STRING" id="1387353.BSF38_02560"/>
<evidence type="ECO:0000313" key="3">
    <source>
        <dbReference type="Proteomes" id="UP000186309"/>
    </source>
</evidence>
<dbReference type="KEGG" id="pbor:BSF38_02560"/>
<reference evidence="3" key="1">
    <citation type="submission" date="2016-12" db="EMBL/GenBank/DDBJ databases">
        <title>Comparative genomics of four Isosphaeraceae planctomycetes: a common pool of plasmids and glycoside hydrolase genes.</title>
        <authorList>
            <person name="Ivanova A."/>
        </authorList>
    </citation>
    <scope>NUCLEOTIDE SEQUENCE [LARGE SCALE GENOMIC DNA]</scope>
    <source>
        <strain evidence="3">PX4</strain>
    </source>
</reference>
<dbReference type="OrthoDB" id="9810303at2"/>
<dbReference type="Pfam" id="PF00535">
    <property type="entry name" value="Glycos_transf_2"/>
    <property type="match status" value="1"/>
</dbReference>
<dbReference type="CDD" id="cd04179">
    <property type="entry name" value="DPM_DPG-synthase_like"/>
    <property type="match status" value="1"/>
</dbReference>
<gene>
    <name evidence="2" type="ORF">BSF38_02560</name>
</gene>
<keyword evidence="3" id="KW-1185">Reference proteome</keyword>
<proteinExistence type="predicted"/>
<dbReference type="GO" id="GO:0016740">
    <property type="term" value="F:transferase activity"/>
    <property type="evidence" value="ECO:0007669"/>
    <property type="project" value="UniProtKB-KW"/>
</dbReference>
<dbReference type="PANTHER" id="PTHR48090:SF7">
    <property type="entry name" value="RFBJ PROTEIN"/>
    <property type="match status" value="1"/>
</dbReference>
<dbReference type="InterPro" id="IPR001173">
    <property type="entry name" value="Glyco_trans_2-like"/>
</dbReference>
<dbReference type="Proteomes" id="UP000186309">
    <property type="component" value="Chromosome"/>
</dbReference>
<sequence>MTSSVEPRPTPKIAVAIPCYNEAAAVGAVVDQFRAALPDAEIVVFDNNSNDGTGAIASARGVRVVVVPKQGKGHAVRAAFAALRGYDVVMMVDGDGTYPAEAAPLLAAPILEGVAATTVGARQPVPGAGAMAPVRALGNVLIRTAFRVFIGPGAGDLLSGYRAFSREFVESVDLRSEGFEIETELTVATVARGFAAIEVSVPYRPRIAGTESKLRAFRDGRRILTKIVAEGIRLKPWRAVAAYGVLAAVVCGSLVASPSTRAIGLGLVATGLVGLAVAKARVG</sequence>
<protein>
    <submittedName>
        <fullName evidence="2">GT2 family glycosyltransferase</fullName>
    </submittedName>
</protein>
<feature type="domain" description="Glycosyltransferase 2-like" evidence="1">
    <location>
        <begin position="15"/>
        <end position="170"/>
    </location>
</feature>
<dbReference type="AlphaFoldDB" id="A0A1U7CQ50"/>